<dbReference type="OrthoDB" id="397265at2759"/>
<dbReference type="InterPro" id="IPR056149">
    <property type="entry name" value="PRP5/DDX46/KHDC4_KH"/>
</dbReference>
<gene>
    <name evidence="5" type="ORF">BCR39DRAFT_529272</name>
</gene>
<dbReference type="AlphaFoldDB" id="A0A1Y2B672"/>
<comment type="caution">
    <text evidence="5">The sequence shown here is derived from an EMBL/GenBank/DDBJ whole genome shotgun (WGS) entry which is preliminary data.</text>
</comment>
<dbReference type="Gene3D" id="3.30.1370.10">
    <property type="entry name" value="K Homology domain, type 1"/>
    <property type="match status" value="2"/>
</dbReference>
<dbReference type="InterPro" id="IPR031121">
    <property type="entry name" value="RIK/BLOM7"/>
</dbReference>
<proteinExistence type="predicted"/>
<evidence type="ECO:0000256" key="2">
    <source>
        <dbReference type="SAM" id="MobiDB-lite"/>
    </source>
</evidence>
<protein>
    <recommendedName>
        <fullName evidence="7">K Homology domain-containing protein</fullName>
    </recommendedName>
</protein>
<dbReference type="EMBL" id="MCFC01000020">
    <property type="protein sequence ID" value="ORY30342.1"/>
    <property type="molecule type" value="Genomic_DNA"/>
</dbReference>
<dbReference type="PANTHER" id="PTHR15744">
    <property type="entry name" value="BLOM7"/>
    <property type="match status" value="1"/>
</dbReference>
<dbReference type="SUPFAM" id="SSF54791">
    <property type="entry name" value="Eukaryotic type KH-domain (KH-domain type I)"/>
    <property type="match status" value="2"/>
</dbReference>
<feature type="domain" description="KHDC4/BBP-like KH-domain type I" evidence="3">
    <location>
        <begin position="184"/>
        <end position="256"/>
    </location>
</feature>
<dbReference type="Pfam" id="PF22675">
    <property type="entry name" value="KH-I_KHDC4-BBP"/>
    <property type="match status" value="1"/>
</dbReference>
<dbReference type="InterPro" id="IPR047889">
    <property type="entry name" value="KHDC4_KH-I_second"/>
</dbReference>
<dbReference type="InterPro" id="IPR055256">
    <property type="entry name" value="KH_1_KHDC4/BBP-like"/>
</dbReference>
<dbReference type="FunFam" id="3.30.1370.10:FF:000037">
    <property type="entry name" value="KH domain protein"/>
    <property type="match status" value="1"/>
</dbReference>
<name>A0A1Y2B672_9TREE</name>
<feature type="region of interest" description="Disordered" evidence="2">
    <location>
        <begin position="1"/>
        <end position="27"/>
    </location>
</feature>
<evidence type="ECO:0000256" key="1">
    <source>
        <dbReference type="PROSITE-ProRule" id="PRU00117"/>
    </source>
</evidence>
<dbReference type="InterPro" id="IPR047890">
    <property type="entry name" value="KHDC4_KH-I_first"/>
</dbReference>
<dbReference type="CDD" id="cd22386">
    <property type="entry name" value="KH-I_KHDC4_rpt2"/>
    <property type="match status" value="1"/>
</dbReference>
<accession>A0A1Y2B672</accession>
<dbReference type="InParanoid" id="A0A1Y2B672"/>
<dbReference type="CDD" id="cd22385">
    <property type="entry name" value="KH-I_KHDC4_rpt1"/>
    <property type="match status" value="1"/>
</dbReference>
<dbReference type="PANTHER" id="PTHR15744:SF0">
    <property type="entry name" value="KH HOMOLOGY DOMAIN-CONTAINING PROTEIN 4"/>
    <property type="match status" value="1"/>
</dbReference>
<evidence type="ECO:0000313" key="5">
    <source>
        <dbReference type="EMBL" id="ORY30342.1"/>
    </source>
</evidence>
<evidence type="ECO:0000259" key="4">
    <source>
        <dbReference type="Pfam" id="PF23469"/>
    </source>
</evidence>
<evidence type="ECO:0000259" key="3">
    <source>
        <dbReference type="Pfam" id="PF22675"/>
    </source>
</evidence>
<keyword evidence="6" id="KW-1185">Reference proteome</keyword>
<dbReference type="PROSITE" id="PS50084">
    <property type="entry name" value="KH_TYPE_1"/>
    <property type="match status" value="1"/>
</dbReference>
<dbReference type="GO" id="GO:0005634">
    <property type="term" value="C:nucleus"/>
    <property type="evidence" value="ECO:0007669"/>
    <property type="project" value="InterPro"/>
</dbReference>
<dbReference type="InterPro" id="IPR036612">
    <property type="entry name" value="KH_dom_type_1_sf"/>
</dbReference>
<reference evidence="5 6" key="1">
    <citation type="submission" date="2016-07" db="EMBL/GenBank/DDBJ databases">
        <title>Pervasive Adenine N6-methylation of Active Genes in Fungi.</title>
        <authorList>
            <consortium name="DOE Joint Genome Institute"/>
            <person name="Mondo S.J."/>
            <person name="Dannebaum R.O."/>
            <person name="Kuo R.C."/>
            <person name="Labutti K."/>
            <person name="Haridas S."/>
            <person name="Kuo A."/>
            <person name="Salamov A."/>
            <person name="Ahrendt S.R."/>
            <person name="Lipzen A."/>
            <person name="Sullivan W."/>
            <person name="Andreopoulos W.B."/>
            <person name="Clum A."/>
            <person name="Lindquist E."/>
            <person name="Daum C."/>
            <person name="Ramamoorthy G.K."/>
            <person name="Gryganskyi A."/>
            <person name="Culley D."/>
            <person name="Magnuson J.K."/>
            <person name="James T.Y."/>
            <person name="O'Malley M.A."/>
            <person name="Stajich J.E."/>
            <person name="Spatafora J.W."/>
            <person name="Visel A."/>
            <person name="Grigoriev I.V."/>
        </authorList>
    </citation>
    <scope>NUCLEOTIDE SEQUENCE [LARGE SCALE GENOMIC DNA]</scope>
    <source>
        <strain evidence="5 6">68-887.2</strain>
    </source>
</reference>
<keyword evidence="1" id="KW-0694">RNA-binding</keyword>
<feature type="region of interest" description="Disordered" evidence="2">
    <location>
        <begin position="305"/>
        <end position="330"/>
    </location>
</feature>
<organism evidence="5 6">
    <name type="scientific">Naematelia encephala</name>
    <dbReference type="NCBI Taxonomy" id="71784"/>
    <lineage>
        <taxon>Eukaryota</taxon>
        <taxon>Fungi</taxon>
        <taxon>Dikarya</taxon>
        <taxon>Basidiomycota</taxon>
        <taxon>Agaricomycotina</taxon>
        <taxon>Tremellomycetes</taxon>
        <taxon>Tremellales</taxon>
        <taxon>Naemateliaceae</taxon>
        <taxon>Naematelia</taxon>
    </lineage>
</organism>
<evidence type="ECO:0000313" key="6">
    <source>
        <dbReference type="Proteomes" id="UP000193986"/>
    </source>
</evidence>
<sequence>MAEDRKRRWDEPGSDSPAAPTTPSNDAAAAAAAIAAKIAASLRPGVLGTELVRREQEEGFIKDIDINDLRNRYVLTKGSTQKQIAEETGSSIVTKGVWVPDRTKLQPGETPLYLHIVAPSQVILDKAVERVNELINQELGPLLDERTIIARNRALGLPPPANAGPGPRPKWPEEKLFIGLDSLRNFNVRAKTVGPGGMFVKYIQAETGARVQIKGIGSGFMEQDTGRESEDPMHINIAAPTDDQVQRAKGLAEDLLAVLRVEYVKARDGTHNGGSAGVYQPGYGTYAPASQDAYAGYYGQNGTPGAAGSATPAGGDASQAGAAPAGGIPQQGTEAWQQYAAYWAAYGYDVNDPQFQAWQASQYGQQGAGQTPAS</sequence>
<feature type="compositionally biased region" description="Basic and acidic residues" evidence="2">
    <location>
        <begin position="1"/>
        <end position="11"/>
    </location>
</feature>
<dbReference type="GO" id="GO:0003723">
    <property type="term" value="F:RNA binding"/>
    <property type="evidence" value="ECO:0007669"/>
    <property type="project" value="UniProtKB-UniRule"/>
</dbReference>
<evidence type="ECO:0008006" key="7">
    <source>
        <dbReference type="Google" id="ProtNLM"/>
    </source>
</evidence>
<dbReference type="Pfam" id="PF23469">
    <property type="entry name" value="KH_12"/>
    <property type="match status" value="1"/>
</dbReference>
<feature type="domain" description="ATP-dependent RNA helicase PRP5/DDX46/KHDC4 KH" evidence="4">
    <location>
        <begin position="61"/>
        <end position="139"/>
    </location>
</feature>
<dbReference type="Proteomes" id="UP000193986">
    <property type="component" value="Unassembled WGS sequence"/>
</dbReference>